<keyword evidence="9 11" id="KW-0472">Membrane</keyword>
<dbReference type="PANTHER" id="PTHR11214:SF349">
    <property type="entry name" value="BETA-1,3-GALACTOSYLTRANSFERASE BRN"/>
    <property type="match status" value="1"/>
</dbReference>
<evidence type="ECO:0000256" key="7">
    <source>
        <dbReference type="ARBA" id="ARBA00022989"/>
    </source>
</evidence>
<name>A0A8B8CI96_CRAVI</name>
<dbReference type="GO" id="GO:0008194">
    <property type="term" value="F:UDP-glycosyltransferase activity"/>
    <property type="evidence" value="ECO:0007669"/>
    <property type="project" value="TreeGrafter"/>
</dbReference>
<evidence type="ECO:0000256" key="4">
    <source>
        <dbReference type="ARBA" id="ARBA00022679"/>
    </source>
</evidence>
<keyword evidence="4" id="KW-0808">Transferase</keyword>
<dbReference type="GeneID" id="111119565"/>
<dbReference type="EC" id="2.4.1.-" evidence="11"/>
<dbReference type="AlphaFoldDB" id="A0A8B8CI96"/>
<dbReference type="GO" id="GO:0000139">
    <property type="term" value="C:Golgi membrane"/>
    <property type="evidence" value="ECO:0007669"/>
    <property type="project" value="UniProtKB-SubCell"/>
</dbReference>
<dbReference type="FunFam" id="3.90.550.50:FF:000001">
    <property type="entry name" value="Hexosyltransferase"/>
    <property type="match status" value="1"/>
</dbReference>
<evidence type="ECO:0000256" key="11">
    <source>
        <dbReference type="RuleBase" id="RU363063"/>
    </source>
</evidence>
<dbReference type="RefSeq" id="XP_022315547.1">
    <property type="nucleotide sequence ID" value="XM_022459839.1"/>
</dbReference>
<dbReference type="Gene3D" id="3.90.550.50">
    <property type="match status" value="1"/>
</dbReference>
<keyword evidence="10" id="KW-0325">Glycoprotein</keyword>
<dbReference type="GO" id="GO:0016758">
    <property type="term" value="F:hexosyltransferase activity"/>
    <property type="evidence" value="ECO:0007669"/>
    <property type="project" value="InterPro"/>
</dbReference>
<sequence>MKYKNYKNITRSQGTSCFNRRLQIPIWKLFVYFALTTVLIFVLQFHQSEVSLELPTTTAISNKNSVTLNSQTTESPTVLSDVLKFVNISSYNNTKYLTHTYDIDFVRFVKEVNDGKTFQLKPINVSPYVYITNPTAKCSNPPLKKSANVSILILIKSEPDNFHLRQTIRWLWEPLTSYHEFVRIVFLLGTYPDPKDKNTDVLVEHARYNDIVQQNFMDKYRNLTLKTLMGFNWAVQYCSEATHILFQDDDYHFNIKNLDAYIKAYKDRDSIFAGVLRLKSPTVRRPASKYYVSVQEYEHDIYPPFLVGTSFVFSMHYAKQIATIIPYVRSITMADTYIGVLAMKLNITLQNEKNFTINNCNNMEKVISCRGYTSTQEILKDWKNFVNRAILKVNI</sequence>
<keyword evidence="5 11" id="KW-0812">Transmembrane</keyword>
<keyword evidence="8 11" id="KW-0333">Golgi apparatus</keyword>
<evidence type="ECO:0000313" key="12">
    <source>
        <dbReference type="Proteomes" id="UP000694844"/>
    </source>
</evidence>
<dbReference type="GO" id="GO:0006493">
    <property type="term" value="P:protein O-linked glycosylation"/>
    <property type="evidence" value="ECO:0007669"/>
    <property type="project" value="TreeGrafter"/>
</dbReference>
<protein>
    <recommendedName>
        <fullName evidence="11">Hexosyltransferase</fullName>
        <ecNumber evidence="11">2.4.1.-</ecNumber>
    </recommendedName>
</protein>
<evidence type="ECO:0000256" key="2">
    <source>
        <dbReference type="ARBA" id="ARBA00008661"/>
    </source>
</evidence>
<keyword evidence="12" id="KW-1185">Reference proteome</keyword>
<evidence type="ECO:0000256" key="8">
    <source>
        <dbReference type="ARBA" id="ARBA00023034"/>
    </source>
</evidence>
<keyword evidence="7 11" id="KW-1133">Transmembrane helix</keyword>
<dbReference type="OrthoDB" id="2139606at2759"/>
<comment type="similarity">
    <text evidence="2 11">Belongs to the glycosyltransferase 31 family.</text>
</comment>
<proteinExistence type="inferred from homology"/>
<dbReference type="Pfam" id="PF01762">
    <property type="entry name" value="Galactosyl_T"/>
    <property type="match status" value="1"/>
</dbReference>
<evidence type="ECO:0000256" key="1">
    <source>
        <dbReference type="ARBA" id="ARBA00004323"/>
    </source>
</evidence>
<evidence type="ECO:0000256" key="6">
    <source>
        <dbReference type="ARBA" id="ARBA00022968"/>
    </source>
</evidence>
<evidence type="ECO:0000256" key="9">
    <source>
        <dbReference type="ARBA" id="ARBA00023136"/>
    </source>
</evidence>
<reference evidence="13" key="1">
    <citation type="submission" date="2025-08" db="UniProtKB">
        <authorList>
            <consortium name="RefSeq"/>
        </authorList>
    </citation>
    <scope>IDENTIFICATION</scope>
    <source>
        <tissue evidence="13">Whole sample</tissue>
    </source>
</reference>
<dbReference type="PANTHER" id="PTHR11214">
    <property type="entry name" value="BETA-1,3-N-ACETYLGLUCOSAMINYLTRANSFERASE"/>
    <property type="match status" value="1"/>
</dbReference>
<evidence type="ECO:0000313" key="13">
    <source>
        <dbReference type="RefSeq" id="XP_022315547.1"/>
    </source>
</evidence>
<dbReference type="Proteomes" id="UP000694844">
    <property type="component" value="Chromosome 2"/>
</dbReference>
<accession>A0A8B8CI96</accession>
<comment type="subcellular location">
    <subcellularLocation>
        <location evidence="1 11">Golgi apparatus membrane</location>
        <topology evidence="1 11">Single-pass type II membrane protein</topology>
    </subcellularLocation>
</comment>
<evidence type="ECO:0000256" key="5">
    <source>
        <dbReference type="ARBA" id="ARBA00022692"/>
    </source>
</evidence>
<keyword evidence="3 11" id="KW-0328">Glycosyltransferase</keyword>
<keyword evidence="6 11" id="KW-0735">Signal-anchor</keyword>
<feature type="transmembrane region" description="Helical" evidence="11">
    <location>
        <begin position="29"/>
        <end position="46"/>
    </location>
</feature>
<evidence type="ECO:0000256" key="3">
    <source>
        <dbReference type="ARBA" id="ARBA00022676"/>
    </source>
</evidence>
<dbReference type="InterPro" id="IPR002659">
    <property type="entry name" value="Glyco_trans_31"/>
</dbReference>
<organism evidence="12 13">
    <name type="scientific">Crassostrea virginica</name>
    <name type="common">Eastern oyster</name>
    <dbReference type="NCBI Taxonomy" id="6565"/>
    <lineage>
        <taxon>Eukaryota</taxon>
        <taxon>Metazoa</taxon>
        <taxon>Spiralia</taxon>
        <taxon>Lophotrochozoa</taxon>
        <taxon>Mollusca</taxon>
        <taxon>Bivalvia</taxon>
        <taxon>Autobranchia</taxon>
        <taxon>Pteriomorphia</taxon>
        <taxon>Ostreida</taxon>
        <taxon>Ostreoidea</taxon>
        <taxon>Ostreidae</taxon>
        <taxon>Crassostrea</taxon>
    </lineage>
</organism>
<gene>
    <name evidence="13" type="primary">LOC111119565</name>
</gene>
<evidence type="ECO:0000256" key="10">
    <source>
        <dbReference type="ARBA" id="ARBA00023180"/>
    </source>
</evidence>